<dbReference type="Proteomes" id="UP000307706">
    <property type="component" value="Unassembled WGS sequence"/>
</dbReference>
<reference evidence="5" key="3">
    <citation type="submission" date="2019-09" db="EMBL/GenBank/DDBJ databases">
        <title>Co-occurence of chitin degradation, pigmentation and bioactivity in marine Pseudoalteromonas.</title>
        <authorList>
            <person name="Sonnenschein E.C."/>
            <person name="Bech P.K."/>
        </authorList>
    </citation>
    <scope>NUCLEOTIDE SEQUENCE</scope>
    <source>
        <strain evidence="5">S2231</strain>
        <strain evidence="4 6">S2233</strain>
    </source>
</reference>
<dbReference type="SUPFAM" id="SSF52172">
    <property type="entry name" value="CheY-like"/>
    <property type="match status" value="1"/>
</dbReference>
<comment type="caution">
    <text evidence="5">The sequence shown here is derived from an EMBL/GenBank/DDBJ whole genome shotgun (WGS) entry which is preliminary data.</text>
</comment>
<dbReference type="EMBL" id="PNCK01000091">
    <property type="protein sequence ID" value="TMP40143.1"/>
    <property type="molecule type" value="Genomic_DNA"/>
</dbReference>
<dbReference type="Gene3D" id="3.40.50.2300">
    <property type="match status" value="1"/>
</dbReference>
<evidence type="ECO:0000313" key="6">
    <source>
        <dbReference type="Proteomes" id="UP000305730"/>
    </source>
</evidence>
<dbReference type="PANTHER" id="PTHR44591">
    <property type="entry name" value="STRESS RESPONSE REGULATOR PROTEIN 1"/>
    <property type="match status" value="1"/>
</dbReference>
<name>A0A5S3XLZ2_9GAMM</name>
<dbReference type="EMBL" id="PNCL01000079">
    <property type="protein sequence ID" value="TMP56857.1"/>
    <property type="molecule type" value="Genomic_DNA"/>
</dbReference>
<sequence>MRGLVSAPRILIIDDEKFYRSLLKETFANYSIELAHSGEEGIEKAHTFQPDLILLDIVMTGISGFDVCMQLRNLEAMQHTPIVFISNLTSVDGRIKAFEIGANDFICKTVHPDEIKIKIEALLNAEKEHFAALEVIDETSSLLIDLQRQNAYMKAISLFMQASYYCADIKALTQILLNTLQTLDLKAVVYFKLSHTTISTSDHVAKLEQELLKHHKDLEHIHKLAQGSVIFNWRAMVLLAKNVGERTDIIAHLMDAVEMAVTHIDRQSSLVAQILSIEKHNKAILESLQSSVTTSKAHLKSQLFESGLVSKFDLQDEDDLDKLIADSGEDLYQLIHNFNGNAEKVTALLGTLKKPPHELRFLFKENPQDSNNVLF</sequence>
<organism evidence="5 7">
    <name type="scientific">Pseudoalteromonas citrea</name>
    <dbReference type="NCBI Taxonomy" id="43655"/>
    <lineage>
        <taxon>Bacteria</taxon>
        <taxon>Pseudomonadati</taxon>
        <taxon>Pseudomonadota</taxon>
        <taxon>Gammaproteobacteria</taxon>
        <taxon>Alteromonadales</taxon>
        <taxon>Pseudoalteromonadaceae</taxon>
        <taxon>Pseudoalteromonas</taxon>
    </lineage>
</organism>
<reference evidence="5 7" key="1">
    <citation type="submission" date="2017-12" db="EMBL/GenBank/DDBJ databases">
        <authorList>
            <person name="Paulsen S."/>
            <person name="Gram L.K."/>
        </authorList>
    </citation>
    <scope>NUCLEOTIDE SEQUENCE [LARGE SCALE GENOMIC DNA]</scope>
    <source>
        <strain evidence="5 7">S2231</strain>
        <strain evidence="4">S2233</strain>
    </source>
</reference>
<dbReference type="InterPro" id="IPR050595">
    <property type="entry name" value="Bact_response_regulator"/>
</dbReference>
<dbReference type="PANTHER" id="PTHR44591:SF3">
    <property type="entry name" value="RESPONSE REGULATORY DOMAIN-CONTAINING PROTEIN"/>
    <property type="match status" value="1"/>
</dbReference>
<feature type="domain" description="Response regulatory" evidence="3">
    <location>
        <begin position="9"/>
        <end position="123"/>
    </location>
</feature>
<evidence type="ECO:0000256" key="1">
    <source>
        <dbReference type="ARBA" id="ARBA00022553"/>
    </source>
</evidence>
<reference evidence="7" key="2">
    <citation type="submission" date="2019-06" db="EMBL/GenBank/DDBJ databases">
        <title>Co-occurence of chitin degradation, pigmentation and bioactivity in marine Pseudoalteromonas.</title>
        <authorList>
            <person name="Sonnenschein E.C."/>
            <person name="Bech P.K."/>
        </authorList>
    </citation>
    <scope>NUCLEOTIDE SEQUENCE [LARGE SCALE GENOMIC DNA]</scope>
    <source>
        <strain evidence="7">S2231</strain>
    </source>
</reference>
<dbReference type="Proteomes" id="UP000305730">
    <property type="component" value="Unassembled WGS sequence"/>
</dbReference>
<dbReference type="InterPro" id="IPR001789">
    <property type="entry name" value="Sig_transdc_resp-reg_receiver"/>
</dbReference>
<dbReference type="PROSITE" id="PS50110">
    <property type="entry name" value="RESPONSE_REGULATORY"/>
    <property type="match status" value="1"/>
</dbReference>
<dbReference type="AlphaFoldDB" id="A0A5S3XLZ2"/>
<dbReference type="Pfam" id="PF00072">
    <property type="entry name" value="Response_reg"/>
    <property type="match status" value="1"/>
</dbReference>
<evidence type="ECO:0000313" key="4">
    <source>
        <dbReference type="EMBL" id="TMP40143.1"/>
    </source>
</evidence>
<accession>A0A5S3XLZ2</accession>
<keyword evidence="1 2" id="KW-0597">Phosphoprotein</keyword>
<keyword evidence="6" id="KW-1185">Reference proteome</keyword>
<evidence type="ECO:0000313" key="7">
    <source>
        <dbReference type="Proteomes" id="UP000307706"/>
    </source>
</evidence>
<evidence type="ECO:0000256" key="2">
    <source>
        <dbReference type="PROSITE-ProRule" id="PRU00169"/>
    </source>
</evidence>
<evidence type="ECO:0000259" key="3">
    <source>
        <dbReference type="PROSITE" id="PS50110"/>
    </source>
</evidence>
<dbReference type="OrthoDB" id="9808843at2"/>
<dbReference type="SMART" id="SM00448">
    <property type="entry name" value="REC"/>
    <property type="match status" value="1"/>
</dbReference>
<gene>
    <name evidence="5" type="ORF">CWB96_14495</name>
    <name evidence="4" type="ORF">CWB97_19835</name>
</gene>
<dbReference type="GO" id="GO:0000160">
    <property type="term" value="P:phosphorelay signal transduction system"/>
    <property type="evidence" value="ECO:0007669"/>
    <property type="project" value="InterPro"/>
</dbReference>
<evidence type="ECO:0000313" key="5">
    <source>
        <dbReference type="EMBL" id="TMP56857.1"/>
    </source>
</evidence>
<protein>
    <recommendedName>
        <fullName evidence="3">Response regulatory domain-containing protein</fullName>
    </recommendedName>
</protein>
<feature type="modified residue" description="4-aspartylphosphate" evidence="2">
    <location>
        <position position="56"/>
    </location>
</feature>
<dbReference type="InterPro" id="IPR011006">
    <property type="entry name" value="CheY-like_superfamily"/>
</dbReference>
<proteinExistence type="predicted"/>